<evidence type="ECO:0000313" key="2">
    <source>
        <dbReference type="Proteomes" id="UP000799764"/>
    </source>
</evidence>
<dbReference type="OrthoDB" id="3675680at2759"/>
<keyword evidence="2" id="KW-1185">Reference proteome</keyword>
<dbReference type="Proteomes" id="UP000799764">
    <property type="component" value="Unassembled WGS sequence"/>
</dbReference>
<gene>
    <name evidence="1" type="ORF">P171DRAFT_12038</name>
</gene>
<proteinExistence type="predicted"/>
<protein>
    <submittedName>
        <fullName evidence="1">Uncharacterized protein</fullName>
    </submittedName>
</protein>
<accession>A0A9P4PX07</accession>
<organism evidence="1 2">
    <name type="scientific">Karstenula rhodostoma CBS 690.94</name>
    <dbReference type="NCBI Taxonomy" id="1392251"/>
    <lineage>
        <taxon>Eukaryota</taxon>
        <taxon>Fungi</taxon>
        <taxon>Dikarya</taxon>
        <taxon>Ascomycota</taxon>
        <taxon>Pezizomycotina</taxon>
        <taxon>Dothideomycetes</taxon>
        <taxon>Pleosporomycetidae</taxon>
        <taxon>Pleosporales</taxon>
        <taxon>Massarineae</taxon>
        <taxon>Didymosphaeriaceae</taxon>
        <taxon>Karstenula</taxon>
    </lineage>
</organism>
<evidence type="ECO:0000313" key="1">
    <source>
        <dbReference type="EMBL" id="KAF2451797.1"/>
    </source>
</evidence>
<dbReference type="AlphaFoldDB" id="A0A9P4PX07"/>
<name>A0A9P4PX07_9PLEO</name>
<comment type="caution">
    <text evidence="1">The sequence shown here is derived from an EMBL/GenBank/DDBJ whole genome shotgun (WGS) entry which is preliminary data.</text>
</comment>
<reference evidence="1" key="1">
    <citation type="journal article" date="2020" name="Stud. Mycol.">
        <title>101 Dothideomycetes genomes: a test case for predicting lifestyles and emergence of pathogens.</title>
        <authorList>
            <person name="Haridas S."/>
            <person name="Albert R."/>
            <person name="Binder M."/>
            <person name="Bloem J."/>
            <person name="Labutti K."/>
            <person name="Salamov A."/>
            <person name="Andreopoulos B."/>
            <person name="Baker S."/>
            <person name="Barry K."/>
            <person name="Bills G."/>
            <person name="Bluhm B."/>
            <person name="Cannon C."/>
            <person name="Castanera R."/>
            <person name="Culley D."/>
            <person name="Daum C."/>
            <person name="Ezra D."/>
            <person name="Gonzalez J."/>
            <person name="Henrissat B."/>
            <person name="Kuo A."/>
            <person name="Liang C."/>
            <person name="Lipzen A."/>
            <person name="Lutzoni F."/>
            <person name="Magnuson J."/>
            <person name="Mondo S."/>
            <person name="Nolan M."/>
            <person name="Ohm R."/>
            <person name="Pangilinan J."/>
            <person name="Park H.-J."/>
            <person name="Ramirez L."/>
            <person name="Alfaro M."/>
            <person name="Sun H."/>
            <person name="Tritt A."/>
            <person name="Yoshinaga Y."/>
            <person name="Zwiers L.-H."/>
            <person name="Turgeon B."/>
            <person name="Goodwin S."/>
            <person name="Spatafora J."/>
            <person name="Crous P."/>
            <person name="Grigoriev I."/>
        </authorList>
    </citation>
    <scope>NUCLEOTIDE SEQUENCE</scope>
    <source>
        <strain evidence="1">CBS 690.94</strain>
    </source>
</reference>
<sequence>MSRHFNSDDEIDELSLDYSQTSSAPNSYASSQTSLGSRSLAVREPKPLSVLGQLLNAYRAAKRNKGVMRQSVIDHIHSNAVSLADVQLLTPDYKHDYGFINKLSSTIAYHCAAGRISDADKETIFTHIFTHDDERSDVYNRVHARIEHFQKNMKHLHTAQRNRTLREKQERQQEEQSLATRIQEFPAHLRAPVPNPEFLPIGATTVADIPTTP</sequence>
<dbReference type="EMBL" id="MU001492">
    <property type="protein sequence ID" value="KAF2451797.1"/>
    <property type="molecule type" value="Genomic_DNA"/>
</dbReference>